<dbReference type="Proteomes" id="UP000066487">
    <property type="component" value="Chromosome"/>
</dbReference>
<proteinExistence type="predicted"/>
<evidence type="ECO:0008006" key="3">
    <source>
        <dbReference type="Google" id="ProtNLM"/>
    </source>
</evidence>
<gene>
    <name evidence="1" type="ORF">AO353_17730</name>
</gene>
<evidence type="ECO:0000313" key="1">
    <source>
        <dbReference type="EMBL" id="ALI05094.1"/>
    </source>
</evidence>
<name>A0A0N9WJV8_PSEFL</name>
<evidence type="ECO:0000313" key="2">
    <source>
        <dbReference type="Proteomes" id="UP000066487"/>
    </source>
</evidence>
<protein>
    <recommendedName>
        <fullName evidence="3">Lipoprotein</fullName>
    </recommendedName>
</protein>
<accession>A0A0N9WJV8</accession>
<sequence>MQVNPAQAQTYDVALRDNMKVDSVGGGSTTNPLWTSQIESADFRSALEQSLSNAGLLGKNSKANYALRANLVSLDQPLIGLNFTVTSMVEYSLVENATGRVIWTDKVKAPFTAGVGDSFFGVKRLRLANEGSARENINELLKRLAGLKLGAGQVSLAQ</sequence>
<dbReference type="EMBL" id="CP012830">
    <property type="protein sequence ID" value="ALI05094.1"/>
    <property type="molecule type" value="Genomic_DNA"/>
</dbReference>
<reference evidence="2" key="1">
    <citation type="submission" date="2015-09" db="EMBL/GenBank/DDBJ databases">
        <title>Whole genome sequence of Pseudomonas fluorescens FW300-N2E3.</title>
        <authorList>
            <person name="Ray J."/>
            <person name="Melnyk R."/>
            <person name="Deutschbauer A."/>
        </authorList>
    </citation>
    <scope>NUCLEOTIDE SEQUENCE [LARGE SCALE GENOMIC DNA]</scope>
    <source>
        <strain evidence="2">FW300-N2E3</strain>
    </source>
</reference>
<dbReference type="AlphaFoldDB" id="A0A0N9WJV8"/>
<organism evidence="1 2">
    <name type="scientific">Pseudomonas fluorescens</name>
    <dbReference type="NCBI Taxonomy" id="294"/>
    <lineage>
        <taxon>Bacteria</taxon>
        <taxon>Pseudomonadati</taxon>
        <taxon>Pseudomonadota</taxon>
        <taxon>Gammaproteobacteria</taxon>
        <taxon>Pseudomonadales</taxon>
        <taxon>Pseudomonadaceae</taxon>
        <taxon>Pseudomonas</taxon>
    </lineage>
</organism>
<reference evidence="1 2" key="2">
    <citation type="journal article" date="2018" name="Nature">
        <title>Mutant phenotypes for thousands of bacterial genes of unknown function.</title>
        <authorList>
            <person name="Price M.N."/>
            <person name="Wetmore K.M."/>
            <person name="Waters R.J."/>
            <person name="Callaghan M."/>
            <person name="Ray J."/>
            <person name="Liu H."/>
            <person name="Kuehl J.V."/>
            <person name="Melnyk R.A."/>
            <person name="Lamson J.S."/>
            <person name="Suh Y."/>
            <person name="Carlson H.K."/>
            <person name="Esquivel Z."/>
            <person name="Sadeeshkumar H."/>
            <person name="Chakraborty R."/>
            <person name="Zane G.M."/>
            <person name="Rubin B.E."/>
            <person name="Wall J.D."/>
            <person name="Visel A."/>
            <person name="Bristow J."/>
            <person name="Blow M.J."/>
            <person name="Arkin A.P."/>
            <person name="Deutschbauer A.M."/>
        </authorList>
    </citation>
    <scope>NUCLEOTIDE SEQUENCE [LARGE SCALE GENOMIC DNA]</scope>
    <source>
        <strain evidence="1 2">FW300-N2E3</strain>
    </source>
</reference>